<reference evidence="3" key="1">
    <citation type="submission" date="2020-11" db="EMBL/GenBank/DDBJ databases">
        <authorList>
            <person name="Whitehead M."/>
        </authorList>
    </citation>
    <scope>NUCLEOTIDE SEQUENCE</scope>
    <source>
        <strain evidence="3">EGII</strain>
    </source>
</reference>
<feature type="transmembrane region" description="Helical" evidence="2">
    <location>
        <begin position="53"/>
        <end position="72"/>
    </location>
</feature>
<keyword evidence="2" id="KW-1133">Transmembrane helix</keyword>
<dbReference type="Proteomes" id="UP000606786">
    <property type="component" value="Unassembled WGS sequence"/>
</dbReference>
<feature type="region of interest" description="Disordered" evidence="1">
    <location>
        <begin position="1"/>
        <end position="53"/>
    </location>
</feature>
<evidence type="ECO:0000313" key="4">
    <source>
        <dbReference type="Proteomes" id="UP000606786"/>
    </source>
</evidence>
<evidence type="ECO:0000313" key="3">
    <source>
        <dbReference type="EMBL" id="CAD7005412.1"/>
    </source>
</evidence>
<gene>
    <name evidence="3" type="ORF">CCAP1982_LOCUS13774</name>
</gene>
<keyword evidence="4" id="KW-1185">Reference proteome</keyword>
<comment type="caution">
    <text evidence="3">The sequence shown here is derived from an EMBL/GenBank/DDBJ whole genome shotgun (WGS) entry which is preliminary data.</text>
</comment>
<protein>
    <submittedName>
        <fullName evidence="3">(Mediterranean fruit fly) hypothetical protein</fullName>
    </submittedName>
</protein>
<name>A0A811V1I5_CERCA</name>
<keyword evidence="2" id="KW-0472">Membrane</keyword>
<sequence length="102" mass="11408">MTSVIAHAMPARAPSICSKAPKSGHNSTTNTNEHQHQQQEQQQPRRRKKRSNTIAAATTAAIIIIIIITPSFSNLMQFHVNTTTLILSIINHEMAKRAWRNV</sequence>
<dbReference type="AlphaFoldDB" id="A0A811V1I5"/>
<evidence type="ECO:0000256" key="1">
    <source>
        <dbReference type="SAM" id="MobiDB-lite"/>
    </source>
</evidence>
<organism evidence="3 4">
    <name type="scientific">Ceratitis capitata</name>
    <name type="common">Mediterranean fruit fly</name>
    <name type="synonym">Tephritis capitata</name>
    <dbReference type="NCBI Taxonomy" id="7213"/>
    <lineage>
        <taxon>Eukaryota</taxon>
        <taxon>Metazoa</taxon>
        <taxon>Ecdysozoa</taxon>
        <taxon>Arthropoda</taxon>
        <taxon>Hexapoda</taxon>
        <taxon>Insecta</taxon>
        <taxon>Pterygota</taxon>
        <taxon>Neoptera</taxon>
        <taxon>Endopterygota</taxon>
        <taxon>Diptera</taxon>
        <taxon>Brachycera</taxon>
        <taxon>Muscomorpha</taxon>
        <taxon>Tephritoidea</taxon>
        <taxon>Tephritidae</taxon>
        <taxon>Ceratitis</taxon>
        <taxon>Ceratitis</taxon>
    </lineage>
</organism>
<proteinExistence type="predicted"/>
<accession>A0A811V1I5</accession>
<evidence type="ECO:0000256" key="2">
    <source>
        <dbReference type="SAM" id="Phobius"/>
    </source>
</evidence>
<keyword evidence="2" id="KW-0812">Transmembrane</keyword>
<dbReference type="EMBL" id="CAJHJT010000034">
    <property type="protein sequence ID" value="CAD7005412.1"/>
    <property type="molecule type" value="Genomic_DNA"/>
</dbReference>